<name>A0A8X7UDP9_BRACI</name>
<dbReference type="EMBL" id="JAAMPC010000012">
    <property type="protein sequence ID" value="KAG2275970.1"/>
    <property type="molecule type" value="Genomic_DNA"/>
</dbReference>
<evidence type="ECO:0000259" key="1">
    <source>
        <dbReference type="Pfam" id="PF11443"/>
    </source>
</evidence>
<evidence type="ECO:0000313" key="3">
    <source>
        <dbReference type="EMBL" id="KAG2275970.1"/>
    </source>
</evidence>
<evidence type="ECO:0000313" key="4">
    <source>
        <dbReference type="Proteomes" id="UP000886595"/>
    </source>
</evidence>
<feature type="domain" description="DUF7788" evidence="2">
    <location>
        <begin position="404"/>
        <end position="450"/>
    </location>
</feature>
<dbReference type="InterPro" id="IPR058580">
    <property type="entry name" value="DUF2828"/>
</dbReference>
<reference evidence="3 4" key="1">
    <citation type="submission" date="2020-02" db="EMBL/GenBank/DDBJ databases">
        <authorList>
            <person name="Ma Q."/>
            <person name="Huang Y."/>
            <person name="Song X."/>
            <person name="Pei D."/>
        </authorList>
    </citation>
    <scope>NUCLEOTIDE SEQUENCE [LARGE SCALE GENOMIC DNA]</scope>
    <source>
        <strain evidence="3">Sxm20200214</strain>
        <tissue evidence="3">Leaf</tissue>
    </source>
</reference>
<keyword evidence="4" id="KW-1185">Reference proteome</keyword>
<feature type="domain" description="DUF7788" evidence="2">
    <location>
        <begin position="451"/>
        <end position="561"/>
    </location>
</feature>
<protein>
    <submittedName>
        <fullName evidence="3">Uncharacterized protein</fullName>
    </submittedName>
</protein>
<dbReference type="PANTHER" id="PTHR31373">
    <property type="entry name" value="OS06G0652100 PROTEIN"/>
    <property type="match status" value="1"/>
</dbReference>
<organism evidence="3 4">
    <name type="scientific">Brassica carinata</name>
    <name type="common">Ethiopian mustard</name>
    <name type="synonym">Abyssinian cabbage</name>
    <dbReference type="NCBI Taxonomy" id="52824"/>
    <lineage>
        <taxon>Eukaryota</taxon>
        <taxon>Viridiplantae</taxon>
        <taxon>Streptophyta</taxon>
        <taxon>Embryophyta</taxon>
        <taxon>Tracheophyta</taxon>
        <taxon>Spermatophyta</taxon>
        <taxon>Magnoliopsida</taxon>
        <taxon>eudicotyledons</taxon>
        <taxon>Gunneridae</taxon>
        <taxon>Pentapetalae</taxon>
        <taxon>rosids</taxon>
        <taxon>malvids</taxon>
        <taxon>Brassicales</taxon>
        <taxon>Brassicaceae</taxon>
        <taxon>Brassiceae</taxon>
        <taxon>Brassica</taxon>
    </lineage>
</organism>
<dbReference type="InterPro" id="IPR011205">
    <property type="entry name" value="UCP015417_vWA"/>
</dbReference>
<dbReference type="PIRSF" id="PIRSF015417">
    <property type="entry name" value="T31B5_30_vWA"/>
    <property type="match status" value="1"/>
</dbReference>
<dbReference type="AlphaFoldDB" id="A0A8X7UDP9"/>
<feature type="domain" description="DUF2828" evidence="1">
    <location>
        <begin position="56"/>
        <end position="307"/>
    </location>
</feature>
<dbReference type="Pfam" id="PF25043">
    <property type="entry name" value="DUF7788"/>
    <property type="match status" value="2"/>
</dbReference>
<dbReference type="Pfam" id="PF11443">
    <property type="entry name" value="DUF2828"/>
    <property type="match status" value="2"/>
</dbReference>
<gene>
    <name evidence="3" type="ORF">Bca52824_058525</name>
</gene>
<dbReference type="PANTHER" id="PTHR31373:SF17">
    <property type="entry name" value="OS06G0652100 PROTEIN"/>
    <property type="match status" value="1"/>
</dbReference>
<dbReference type="OrthoDB" id="1149618at2759"/>
<dbReference type="InterPro" id="IPR056690">
    <property type="entry name" value="DUF7788"/>
</dbReference>
<proteinExistence type="predicted"/>
<dbReference type="Proteomes" id="UP000886595">
    <property type="component" value="Unassembled WGS sequence"/>
</dbReference>
<accession>A0A8X7UDP9</accession>
<feature type="domain" description="DUF2828" evidence="1">
    <location>
        <begin position="310"/>
        <end position="402"/>
    </location>
</feature>
<comment type="caution">
    <text evidence="3">The sequence shown here is derived from an EMBL/GenBank/DDBJ whole genome shotgun (WGS) entry which is preliminary data.</text>
</comment>
<evidence type="ECO:0000259" key="2">
    <source>
        <dbReference type="Pfam" id="PF25043"/>
    </source>
</evidence>
<sequence>MASPLIGPPELRDSKPLLPKPIIASGPRNPFIDLMVENFNNSIKVKDPSSPQKGLTENGAGTYLSAGNPCLDFFFHVERLQLAWDHDPLITLKLICNLRGVRGTGKSDKEGFYTAALWLHGSHPKTLACNLESLSKFGYFKDFPEILDRILKGSKIRDTQKSEWMQRKSCRGRGRRVDGFISKTGQGSRKRKTAATREVRVATAEMKNQADKAIASINRKLEKISMGKEAFTRYSHDAEYRFLHERVSDLFSNLLRRDLEFLTSGETNKISLAAKWCPSIDSSFDKATLLCESIARKLFPRETFPEYEGTLQLPEVYMGAKEWGSLPYNRVASVAMKSYKEIFLSHDEERFKKYLEDDKSGKTKIAAGAVLPHEIIGDLDGGEVAELQWKRMVDDMRTKGSLTNCIAISDVSGSMEGTPMEVSVALGLLVSELAEEPWRGKLITFSRTPLFDLILKVAVEGKLKPEGMIKRVFVFSDMEFDEASSSYSRYNTRETSSWETNYQVIVSKYKERGYGVPEIVFWNLRDSKSTPVARSDKGVALVSGFSKNLIKMFLDNDGEIDPMTIMDAVISGPEYNELVVID</sequence>